<sequence length="68" mass="8120">MITNIPRVFFIGFNFVFGSLPYRLGALRFGNDNRQFVLRISRRSIHQISIWIFVNEQLQNDYDVEAIR</sequence>
<dbReference type="EMBL" id="BLAL01000162">
    <property type="protein sequence ID" value="GES86737.1"/>
    <property type="molecule type" value="Genomic_DNA"/>
</dbReference>
<comment type="caution">
    <text evidence="1">The sequence shown here is derived from an EMBL/GenBank/DDBJ whole genome shotgun (WGS) entry which is preliminary data.</text>
</comment>
<gene>
    <name evidence="1" type="ORF">RCL2_001378100</name>
</gene>
<name>A0A8H3QPI9_9GLOM</name>
<organism evidence="1 2">
    <name type="scientific">Rhizophagus clarus</name>
    <dbReference type="NCBI Taxonomy" id="94130"/>
    <lineage>
        <taxon>Eukaryota</taxon>
        <taxon>Fungi</taxon>
        <taxon>Fungi incertae sedis</taxon>
        <taxon>Mucoromycota</taxon>
        <taxon>Glomeromycotina</taxon>
        <taxon>Glomeromycetes</taxon>
        <taxon>Glomerales</taxon>
        <taxon>Glomeraceae</taxon>
        <taxon>Rhizophagus</taxon>
    </lineage>
</organism>
<evidence type="ECO:0000313" key="1">
    <source>
        <dbReference type="EMBL" id="GES86737.1"/>
    </source>
</evidence>
<dbReference type="AlphaFoldDB" id="A0A8H3QPI9"/>
<evidence type="ECO:0000313" key="2">
    <source>
        <dbReference type="Proteomes" id="UP000615446"/>
    </source>
</evidence>
<reference evidence="1" key="1">
    <citation type="submission" date="2019-10" db="EMBL/GenBank/DDBJ databases">
        <title>Conservation and host-specific expression of non-tandemly repeated heterogenous ribosome RNA gene in arbuscular mycorrhizal fungi.</title>
        <authorList>
            <person name="Maeda T."/>
            <person name="Kobayashi Y."/>
            <person name="Nakagawa T."/>
            <person name="Ezawa T."/>
            <person name="Yamaguchi K."/>
            <person name="Bino T."/>
            <person name="Nishimoto Y."/>
            <person name="Shigenobu S."/>
            <person name="Kawaguchi M."/>
        </authorList>
    </citation>
    <scope>NUCLEOTIDE SEQUENCE</scope>
    <source>
        <strain evidence="1">HR1</strain>
    </source>
</reference>
<dbReference type="Proteomes" id="UP000615446">
    <property type="component" value="Unassembled WGS sequence"/>
</dbReference>
<proteinExistence type="predicted"/>
<protein>
    <submittedName>
        <fullName evidence="1">Uncharacterized protein</fullName>
    </submittedName>
</protein>
<accession>A0A8H3QPI9</accession>